<keyword evidence="2 4" id="KW-0413">Isomerase</keyword>
<dbReference type="CDD" id="cd05017">
    <property type="entry name" value="SIS_PGI_PMI_1"/>
    <property type="match status" value="1"/>
</dbReference>
<sequence>MLDTENILKKLDPSGMMQSINDLPDQVDNCWKQLQSYAVPTHYIKCNKVVILGMGGSAIGGDLTASLALSSSKLPIHIHRDYNLPNFVDHETLVIAVSYSGTTEETLDGFNKAGELGAKLIAISTGGPIESLCRKYRAPIFKIEYGAMPRAALGYLFTSVIGVLNKLGIISLGQQEIPEAVKAMKNLQKKIYFPTPTNQNQAKQLAQKIVNYIPVIMASGTLSQVARRWKNQFNENAKQMSVFESFPELCHNVIVGLDYPKKLNDKIFIISLESEFDHPRNQLRRNIVHQIFRKKGIAHDLIKVNTPQSPLIEMLLMTLLGDYVSYYLSLLNNTDPTPVQAINFLKEKLSEAKDK</sequence>
<accession>A0A1F5EFX2</accession>
<comment type="caution">
    <text evidence="4">The sequence shown here is derived from an EMBL/GenBank/DDBJ whole genome shotgun (WGS) entry which is preliminary data.</text>
</comment>
<dbReference type="EMBL" id="MEZV01000039">
    <property type="protein sequence ID" value="OGD66319.1"/>
    <property type="molecule type" value="Genomic_DNA"/>
</dbReference>
<feature type="domain" description="SIS" evidence="3">
    <location>
        <begin position="39"/>
        <end position="169"/>
    </location>
</feature>
<dbReference type="NCBIfam" id="NF006426">
    <property type="entry name" value="PRK08674.1-6"/>
    <property type="match status" value="1"/>
</dbReference>
<comment type="similarity">
    <text evidence="1">Belongs to the PGI/PMI family.</text>
</comment>
<reference evidence="4 5" key="1">
    <citation type="journal article" date="2016" name="Nat. Commun.">
        <title>Thousands of microbial genomes shed light on interconnected biogeochemical processes in an aquifer system.</title>
        <authorList>
            <person name="Anantharaman K."/>
            <person name="Brown C.T."/>
            <person name="Hug L.A."/>
            <person name="Sharon I."/>
            <person name="Castelle C.J."/>
            <person name="Probst A.J."/>
            <person name="Thomas B.C."/>
            <person name="Singh A."/>
            <person name="Wilkins M.J."/>
            <person name="Karaoz U."/>
            <person name="Brodie E.L."/>
            <person name="Williams K.H."/>
            <person name="Hubbard S.S."/>
            <person name="Banfield J.F."/>
        </authorList>
    </citation>
    <scope>NUCLEOTIDE SEQUENCE [LARGE SCALE GENOMIC DNA]</scope>
</reference>
<dbReference type="PROSITE" id="PS51464">
    <property type="entry name" value="SIS"/>
    <property type="match status" value="1"/>
</dbReference>
<dbReference type="InterPro" id="IPR035484">
    <property type="entry name" value="SIS_PGI/PMI_1"/>
</dbReference>
<name>A0A1F5EFX2_9BACT</name>
<dbReference type="Gene3D" id="3.40.50.10490">
    <property type="entry name" value="Glucose-6-phosphate isomerase like protein, domain 1"/>
    <property type="match status" value="2"/>
</dbReference>
<dbReference type="STRING" id="1797469.A3F08_02215"/>
<dbReference type="NCBIfam" id="TIGR02128">
    <property type="entry name" value="G6PI_arch"/>
    <property type="match status" value="1"/>
</dbReference>
<evidence type="ECO:0000256" key="2">
    <source>
        <dbReference type="ARBA" id="ARBA00023235"/>
    </source>
</evidence>
<dbReference type="GO" id="GO:1901135">
    <property type="term" value="P:carbohydrate derivative metabolic process"/>
    <property type="evidence" value="ECO:0007669"/>
    <property type="project" value="InterPro"/>
</dbReference>
<proteinExistence type="inferred from homology"/>
<dbReference type="GO" id="GO:0005975">
    <property type="term" value="P:carbohydrate metabolic process"/>
    <property type="evidence" value="ECO:0007669"/>
    <property type="project" value="InterPro"/>
</dbReference>
<dbReference type="AlphaFoldDB" id="A0A1F5EFX2"/>
<evidence type="ECO:0000256" key="1">
    <source>
        <dbReference type="ARBA" id="ARBA00010523"/>
    </source>
</evidence>
<dbReference type="InterPro" id="IPR019490">
    <property type="entry name" value="Glu6P/Mann6P_isomerase_C"/>
</dbReference>
<dbReference type="InterPro" id="IPR046348">
    <property type="entry name" value="SIS_dom_sf"/>
</dbReference>
<dbReference type="InterPro" id="IPR001347">
    <property type="entry name" value="SIS_dom"/>
</dbReference>
<organism evidence="4 5">
    <name type="scientific">Candidatus Berkelbacteria bacterium RIFCSPHIGHO2_12_FULL_36_9</name>
    <dbReference type="NCBI Taxonomy" id="1797469"/>
    <lineage>
        <taxon>Bacteria</taxon>
        <taxon>Candidatus Berkelbacteria</taxon>
    </lineage>
</organism>
<dbReference type="CDD" id="cd05637">
    <property type="entry name" value="SIS_PGI_PMI_2"/>
    <property type="match status" value="1"/>
</dbReference>
<dbReference type="GO" id="GO:0004347">
    <property type="term" value="F:glucose-6-phosphate isomerase activity"/>
    <property type="evidence" value="ECO:0007669"/>
    <property type="project" value="InterPro"/>
</dbReference>
<dbReference type="Pfam" id="PF10432">
    <property type="entry name" value="bact-PGI_C"/>
    <property type="match status" value="1"/>
</dbReference>
<protein>
    <submittedName>
        <fullName evidence="4">Bifunctional phosphoglucose/phosphomannose isomerase</fullName>
    </submittedName>
</protein>
<dbReference type="GO" id="GO:0004476">
    <property type="term" value="F:mannose-6-phosphate isomerase activity"/>
    <property type="evidence" value="ECO:0007669"/>
    <property type="project" value="InterPro"/>
</dbReference>
<dbReference type="Proteomes" id="UP000176451">
    <property type="component" value="Unassembled WGS sequence"/>
</dbReference>
<evidence type="ECO:0000313" key="5">
    <source>
        <dbReference type="Proteomes" id="UP000176451"/>
    </source>
</evidence>
<dbReference type="SUPFAM" id="SSF53697">
    <property type="entry name" value="SIS domain"/>
    <property type="match status" value="1"/>
</dbReference>
<dbReference type="Pfam" id="PF01380">
    <property type="entry name" value="SIS"/>
    <property type="match status" value="1"/>
</dbReference>
<dbReference type="GO" id="GO:0097367">
    <property type="term" value="F:carbohydrate derivative binding"/>
    <property type="evidence" value="ECO:0007669"/>
    <property type="project" value="InterPro"/>
</dbReference>
<gene>
    <name evidence="4" type="ORF">A3F08_02215</name>
</gene>
<evidence type="ECO:0000259" key="3">
    <source>
        <dbReference type="PROSITE" id="PS51464"/>
    </source>
</evidence>
<evidence type="ECO:0000313" key="4">
    <source>
        <dbReference type="EMBL" id="OGD66319.1"/>
    </source>
</evidence>